<feature type="region of interest" description="Disordered" evidence="1">
    <location>
        <begin position="1"/>
        <end position="62"/>
    </location>
</feature>
<keyword evidence="3" id="KW-1185">Reference proteome</keyword>
<reference evidence="2 3" key="1">
    <citation type="journal article" date="2019" name="Commun. Biol.">
        <title>The bagworm genome reveals a unique fibroin gene that provides high tensile strength.</title>
        <authorList>
            <person name="Kono N."/>
            <person name="Nakamura H."/>
            <person name="Ohtoshi R."/>
            <person name="Tomita M."/>
            <person name="Numata K."/>
            <person name="Arakawa K."/>
        </authorList>
    </citation>
    <scope>NUCLEOTIDE SEQUENCE [LARGE SCALE GENOMIC DNA]</scope>
</reference>
<dbReference type="Proteomes" id="UP000299102">
    <property type="component" value="Unassembled WGS sequence"/>
</dbReference>
<dbReference type="EMBL" id="BGZK01000532">
    <property type="protein sequence ID" value="GBP48894.1"/>
    <property type="molecule type" value="Genomic_DNA"/>
</dbReference>
<feature type="compositionally biased region" description="Basic residues" evidence="1">
    <location>
        <begin position="154"/>
        <end position="168"/>
    </location>
</feature>
<feature type="compositionally biased region" description="Basic and acidic residues" evidence="1">
    <location>
        <begin position="34"/>
        <end position="49"/>
    </location>
</feature>
<name>A0A4C1WFE0_EUMVA</name>
<accession>A0A4C1WFE0</accession>
<organism evidence="2 3">
    <name type="scientific">Eumeta variegata</name>
    <name type="common">Bagworm moth</name>
    <name type="synonym">Eumeta japonica</name>
    <dbReference type="NCBI Taxonomy" id="151549"/>
    <lineage>
        <taxon>Eukaryota</taxon>
        <taxon>Metazoa</taxon>
        <taxon>Ecdysozoa</taxon>
        <taxon>Arthropoda</taxon>
        <taxon>Hexapoda</taxon>
        <taxon>Insecta</taxon>
        <taxon>Pterygota</taxon>
        <taxon>Neoptera</taxon>
        <taxon>Endopterygota</taxon>
        <taxon>Lepidoptera</taxon>
        <taxon>Glossata</taxon>
        <taxon>Ditrysia</taxon>
        <taxon>Tineoidea</taxon>
        <taxon>Psychidae</taxon>
        <taxon>Oiketicinae</taxon>
        <taxon>Eumeta</taxon>
    </lineage>
</organism>
<evidence type="ECO:0000256" key="1">
    <source>
        <dbReference type="SAM" id="MobiDB-lite"/>
    </source>
</evidence>
<comment type="caution">
    <text evidence="2">The sequence shown here is derived from an EMBL/GenBank/DDBJ whole genome shotgun (WGS) entry which is preliminary data.</text>
</comment>
<sequence length="212" mass="23630">MPPPTATSQFRRRRRSARENFLPSESFEARPTSGKREGAPGAPRIDRSHPPPRPASPSGDTSIWQNIIPSSHLDSAFLFILLYFCELVHVVAAPLYFGSENGWLCNERKQGQQAGLGRRLRRVGEEYPIAISCRRRARDGGGGAREGGKERSSAHARRSRRRRAHRPALTHPATTCAPGQGDLALRNSEHRHSPSRKIHHSHEAFYCTCSPS</sequence>
<proteinExistence type="predicted"/>
<gene>
    <name evidence="2" type="ORF">EVAR_98078_1</name>
</gene>
<evidence type="ECO:0000313" key="3">
    <source>
        <dbReference type="Proteomes" id="UP000299102"/>
    </source>
</evidence>
<protein>
    <submittedName>
        <fullName evidence="2">Uncharacterized protein</fullName>
    </submittedName>
</protein>
<evidence type="ECO:0000313" key="2">
    <source>
        <dbReference type="EMBL" id="GBP48894.1"/>
    </source>
</evidence>
<feature type="region of interest" description="Disordered" evidence="1">
    <location>
        <begin position="136"/>
        <end position="199"/>
    </location>
</feature>
<dbReference type="AlphaFoldDB" id="A0A4C1WFE0"/>